<dbReference type="Proteomes" id="UP000081671">
    <property type="component" value="Unplaced"/>
</dbReference>
<dbReference type="AlphaFoldDB" id="A0A1S3F7P1"/>
<dbReference type="OrthoDB" id="63112at2759"/>
<sequence>MATLRRLREAPRHLLVCERSNFSHHKSRHRHLVEAHYHNYRVSFLIPECEILPKQLKSLVKETGPNYCVKNLPLQELIAHEFINTFVRKGLKSLTGAVPELLPLALYHLSQTSMTRVALHCDPLNCDSSLLSSCYALMFNTYIDEDNTVGLLPNEITSLIISCQPTAVPSQAQWWPGLACVQSLASSFQRRSVYCWNNCVITSMNRSCPVGYLVSSRLCRQPCFLERE</sequence>
<keyword evidence="1" id="KW-1185">Reference proteome</keyword>
<dbReference type="GO" id="GO:0000447">
    <property type="term" value="P:endonucleolytic cleavage in ITS1 to separate SSU-rRNA from 5.8S rRNA and LSU-rRNA from tricistronic rRNA transcript (SSU-rRNA, 5.8S rRNA, LSU-rRNA)"/>
    <property type="evidence" value="ECO:0007669"/>
    <property type="project" value="TreeGrafter"/>
</dbReference>
<dbReference type="KEGG" id="dord:105985894"/>
<dbReference type="PANTHER" id="PTHR15396">
    <property type="entry name" value="RIBONUCLEASE P PROTEIN SUBUNIT P40"/>
    <property type="match status" value="1"/>
</dbReference>
<reference evidence="2" key="1">
    <citation type="submission" date="2025-08" db="UniProtKB">
        <authorList>
            <consortium name="RefSeq"/>
        </authorList>
    </citation>
    <scope>IDENTIFICATION</scope>
    <source>
        <tissue evidence="2">Kidney</tissue>
    </source>
</reference>
<dbReference type="InterPro" id="IPR013893">
    <property type="entry name" value="RNase_P_Rpp40"/>
</dbReference>
<accession>A0A1S3F7P1</accession>
<evidence type="ECO:0000313" key="2">
    <source>
        <dbReference type="RefSeq" id="XP_012872069.1"/>
    </source>
</evidence>
<proteinExistence type="predicted"/>
<dbReference type="GO" id="GO:0004526">
    <property type="term" value="F:ribonuclease P activity"/>
    <property type="evidence" value="ECO:0007669"/>
    <property type="project" value="TreeGrafter"/>
</dbReference>
<organism evidence="1 2">
    <name type="scientific">Dipodomys ordii</name>
    <name type="common">Ord's kangaroo rat</name>
    <dbReference type="NCBI Taxonomy" id="10020"/>
    <lineage>
        <taxon>Eukaryota</taxon>
        <taxon>Metazoa</taxon>
        <taxon>Chordata</taxon>
        <taxon>Craniata</taxon>
        <taxon>Vertebrata</taxon>
        <taxon>Euteleostomi</taxon>
        <taxon>Mammalia</taxon>
        <taxon>Eutheria</taxon>
        <taxon>Euarchontoglires</taxon>
        <taxon>Glires</taxon>
        <taxon>Rodentia</taxon>
        <taxon>Castorimorpha</taxon>
        <taxon>Heteromyidae</taxon>
        <taxon>Dipodomyinae</taxon>
        <taxon>Dipodomys</taxon>
    </lineage>
</organism>
<dbReference type="GO" id="GO:0000171">
    <property type="term" value="F:ribonuclease MRP activity"/>
    <property type="evidence" value="ECO:0007669"/>
    <property type="project" value="TreeGrafter"/>
</dbReference>
<dbReference type="CTD" id="10799"/>
<gene>
    <name evidence="2" type="primary">Rpp40</name>
</gene>
<protein>
    <submittedName>
        <fullName evidence="2">Ribonuclease P protein subunit p40</fullName>
    </submittedName>
</protein>
<dbReference type="GeneID" id="105985894"/>
<dbReference type="InParanoid" id="A0A1S3F7P1"/>
<dbReference type="GO" id="GO:0030681">
    <property type="term" value="C:multimeric ribonuclease P complex"/>
    <property type="evidence" value="ECO:0007669"/>
    <property type="project" value="TreeGrafter"/>
</dbReference>
<dbReference type="PANTHER" id="PTHR15396:SF1">
    <property type="entry name" value="RIBONUCLEASE P PROTEIN SUBUNIT P40"/>
    <property type="match status" value="1"/>
</dbReference>
<dbReference type="GO" id="GO:0000172">
    <property type="term" value="C:ribonuclease MRP complex"/>
    <property type="evidence" value="ECO:0007669"/>
    <property type="project" value="TreeGrafter"/>
</dbReference>
<evidence type="ECO:0000313" key="1">
    <source>
        <dbReference type="Proteomes" id="UP000081671"/>
    </source>
</evidence>
<dbReference type="RefSeq" id="XP_012872069.1">
    <property type="nucleotide sequence ID" value="XM_013016615.1"/>
</dbReference>
<dbReference type="GO" id="GO:0001682">
    <property type="term" value="P:tRNA 5'-leader removal"/>
    <property type="evidence" value="ECO:0007669"/>
    <property type="project" value="InterPro"/>
</dbReference>
<name>A0A1S3F7P1_DIPOR</name>